<reference evidence="2" key="1">
    <citation type="submission" date="2020-06" db="EMBL/GenBank/DDBJ databases">
        <authorList>
            <person name="Li T."/>
            <person name="Hu X."/>
            <person name="Zhang T."/>
            <person name="Song X."/>
            <person name="Zhang H."/>
            <person name="Dai N."/>
            <person name="Sheng W."/>
            <person name="Hou X."/>
            <person name="Wei L."/>
        </authorList>
    </citation>
    <scope>NUCLEOTIDE SEQUENCE</scope>
    <source>
        <strain evidence="2">KEN1</strain>
        <tissue evidence="2">Leaf</tissue>
    </source>
</reference>
<dbReference type="AlphaFoldDB" id="A0AAW2VWV9"/>
<protein>
    <submittedName>
        <fullName evidence="2">Uncharacterized protein</fullName>
    </submittedName>
</protein>
<name>A0AAW2VWV9_9LAMI</name>
<dbReference type="EMBL" id="JACGWN010000009">
    <property type="protein sequence ID" value="KAL0433386.1"/>
    <property type="molecule type" value="Genomic_DNA"/>
</dbReference>
<evidence type="ECO:0000256" key="1">
    <source>
        <dbReference type="SAM" id="MobiDB-lite"/>
    </source>
</evidence>
<evidence type="ECO:0000313" key="2">
    <source>
        <dbReference type="EMBL" id="KAL0433386.1"/>
    </source>
</evidence>
<comment type="caution">
    <text evidence="2">The sequence shown here is derived from an EMBL/GenBank/DDBJ whole genome shotgun (WGS) entry which is preliminary data.</text>
</comment>
<feature type="region of interest" description="Disordered" evidence="1">
    <location>
        <begin position="13"/>
        <end position="40"/>
    </location>
</feature>
<proteinExistence type="predicted"/>
<accession>A0AAW2VWV9</accession>
<gene>
    <name evidence="2" type="ORF">Slati_2672900</name>
</gene>
<sequence>MTDHISKYRNLLNDQLNSSKPDSADIKRQVQEQPTQSASKPCWPQGICRMFLHYRFDAVDEALWAYKGVAVGRKQSSQV</sequence>
<organism evidence="2">
    <name type="scientific">Sesamum latifolium</name>
    <dbReference type="NCBI Taxonomy" id="2727402"/>
    <lineage>
        <taxon>Eukaryota</taxon>
        <taxon>Viridiplantae</taxon>
        <taxon>Streptophyta</taxon>
        <taxon>Embryophyta</taxon>
        <taxon>Tracheophyta</taxon>
        <taxon>Spermatophyta</taxon>
        <taxon>Magnoliopsida</taxon>
        <taxon>eudicotyledons</taxon>
        <taxon>Gunneridae</taxon>
        <taxon>Pentapetalae</taxon>
        <taxon>asterids</taxon>
        <taxon>lamiids</taxon>
        <taxon>Lamiales</taxon>
        <taxon>Pedaliaceae</taxon>
        <taxon>Sesamum</taxon>
    </lineage>
</organism>
<reference evidence="2" key="2">
    <citation type="journal article" date="2024" name="Plant">
        <title>Genomic evolution and insights into agronomic trait innovations of Sesamum species.</title>
        <authorList>
            <person name="Miao H."/>
            <person name="Wang L."/>
            <person name="Qu L."/>
            <person name="Liu H."/>
            <person name="Sun Y."/>
            <person name="Le M."/>
            <person name="Wang Q."/>
            <person name="Wei S."/>
            <person name="Zheng Y."/>
            <person name="Lin W."/>
            <person name="Duan Y."/>
            <person name="Cao H."/>
            <person name="Xiong S."/>
            <person name="Wang X."/>
            <person name="Wei L."/>
            <person name="Li C."/>
            <person name="Ma Q."/>
            <person name="Ju M."/>
            <person name="Zhao R."/>
            <person name="Li G."/>
            <person name="Mu C."/>
            <person name="Tian Q."/>
            <person name="Mei H."/>
            <person name="Zhang T."/>
            <person name="Gao T."/>
            <person name="Zhang H."/>
        </authorList>
    </citation>
    <scope>NUCLEOTIDE SEQUENCE</scope>
    <source>
        <strain evidence="2">KEN1</strain>
    </source>
</reference>